<dbReference type="InterPro" id="IPR003779">
    <property type="entry name" value="CMD-like"/>
</dbReference>
<protein>
    <submittedName>
        <fullName evidence="2">Carboxymuconolactone decarboxylase family protein</fullName>
    </submittedName>
</protein>
<comment type="caution">
    <text evidence="2">The sequence shown here is derived from an EMBL/GenBank/DDBJ whole genome shotgun (WGS) entry which is preliminary data.</text>
</comment>
<gene>
    <name evidence="2" type="ORF">ACH4F9_19140</name>
</gene>
<accession>A0ABW7QQ61</accession>
<dbReference type="PANTHER" id="PTHR34846">
    <property type="entry name" value="4-CARBOXYMUCONOLACTONE DECARBOXYLASE FAMILY PROTEIN (AFU_ORTHOLOGUE AFUA_6G11590)"/>
    <property type="match status" value="1"/>
</dbReference>
<dbReference type="Pfam" id="PF02627">
    <property type="entry name" value="CMD"/>
    <property type="match status" value="1"/>
</dbReference>
<evidence type="ECO:0000313" key="2">
    <source>
        <dbReference type="EMBL" id="MFH8547121.1"/>
    </source>
</evidence>
<keyword evidence="3" id="KW-1185">Reference proteome</keyword>
<dbReference type="Proteomes" id="UP001610818">
    <property type="component" value="Unassembled WGS sequence"/>
</dbReference>
<dbReference type="SUPFAM" id="SSF69118">
    <property type="entry name" value="AhpD-like"/>
    <property type="match status" value="1"/>
</dbReference>
<organism evidence="2 3">
    <name type="scientific">Streptomyces longisporoflavus</name>
    <dbReference type="NCBI Taxonomy" id="28044"/>
    <lineage>
        <taxon>Bacteria</taxon>
        <taxon>Bacillati</taxon>
        <taxon>Actinomycetota</taxon>
        <taxon>Actinomycetes</taxon>
        <taxon>Kitasatosporales</taxon>
        <taxon>Streptomycetaceae</taxon>
        <taxon>Streptomyces</taxon>
    </lineage>
</organism>
<dbReference type="RefSeq" id="WP_397713019.1">
    <property type="nucleotide sequence ID" value="NZ_JBIRGN010000003.1"/>
</dbReference>
<sequence>MEYPDPSAVPADLREAIVAHGSLNVFWMLTHSPNLAPGVLELGDSILRRNSLPDTLRELAIVRVGHAYKAAYEIHHHEKIAQLVGLDPEALTAAETGSAGQLAGAEATVLAATDQLLERHTLDESARAELLSFLTVNQLADLVVTVGFYQLICNFLNTFEVTTEGEPPAPYDQEPPAGDAASA</sequence>
<dbReference type="InterPro" id="IPR029032">
    <property type="entry name" value="AhpD-like"/>
</dbReference>
<name>A0ABW7QQ61_9ACTN</name>
<evidence type="ECO:0000259" key="1">
    <source>
        <dbReference type="Pfam" id="PF02627"/>
    </source>
</evidence>
<proteinExistence type="predicted"/>
<reference evidence="2 3" key="1">
    <citation type="submission" date="2024-10" db="EMBL/GenBank/DDBJ databases">
        <title>The Natural Products Discovery Center: Release of the First 8490 Sequenced Strains for Exploring Actinobacteria Biosynthetic Diversity.</title>
        <authorList>
            <person name="Kalkreuter E."/>
            <person name="Kautsar S.A."/>
            <person name="Yang D."/>
            <person name="Bader C.D."/>
            <person name="Teijaro C.N."/>
            <person name="Fluegel L."/>
            <person name="Davis C.M."/>
            <person name="Simpson J.R."/>
            <person name="Lauterbach L."/>
            <person name="Steele A.D."/>
            <person name="Gui C."/>
            <person name="Meng S."/>
            <person name="Li G."/>
            <person name="Viehrig K."/>
            <person name="Ye F."/>
            <person name="Su P."/>
            <person name="Kiefer A.F."/>
            <person name="Nichols A."/>
            <person name="Cepeda A.J."/>
            <person name="Yan W."/>
            <person name="Fan B."/>
            <person name="Jiang Y."/>
            <person name="Adhikari A."/>
            <person name="Zheng C.-J."/>
            <person name="Schuster L."/>
            <person name="Cowan T.M."/>
            <person name="Smanski M.J."/>
            <person name="Chevrette M.G."/>
            <person name="De Carvalho L.P.S."/>
            <person name="Shen B."/>
        </authorList>
    </citation>
    <scope>NUCLEOTIDE SEQUENCE [LARGE SCALE GENOMIC DNA]</scope>
    <source>
        <strain evidence="2 3">NPDC017990</strain>
    </source>
</reference>
<evidence type="ECO:0000313" key="3">
    <source>
        <dbReference type="Proteomes" id="UP001610818"/>
    </source>
</evidence>
<feature type="domain" description="Carboxymuconolactone decarboxylase-like" evidence="1">
    <location>
        <begin position="34"/>
        <end position="112"/>
    </location>
</feature>
<dbReference type="Gene3D" id="1.20.1290.10">
    <property type="entry name" value="AhpD-like"/>
    <property type="match status" value="1"/>
</dbReference>
<dbReference type="EMBL" id="JBIRGQ010000003">
    <property type="protein sequence ID" value="MFH8547121.1"/>
    <property type="molecule type" value="Genomic_DNA"/>
</dbReference>
<dbReference type="PANTHER" id="PTHR34846:SF11">
    <property type="entry name" value="4-CARBOXYMUCONOLACTONE DECARBOXYLASE FAMILY PROTEIN (AFU_ORTHOLOGUE AFUA_6G11590)"/>
    <property type="match status" value="1"/>
</dbReference>